<dbReference type="PANTHER" id="PTHR32282">
    <property type="entry name" value="BINDING PROTEIN TRANSPEPTIDASE, PUTATIVE-RELATED"/>
    <property type="match status" value="1"/>
</dbReference>
<dbReference type="Pfam" id="PF00912">
    <property type="entry name" value="Transgly"/>
    <property type="match status" value="1"/>
</dbReference>
<dbReference type="InterPro" id="IPR023346">
    <property type="entry name" value="Lysozyme-like_dom_sf"/>
</dbReference>
<evidence type="ECO:0000256" key="17">
    <source>
        <dbReference type="SAM" id="Phobius"/>
    </source>
</evidence>
<evidence type="ECO:0000256" key="16">
    <source>
        <dbReference type="SAM" id="MobiDB-lite"/>
    </source>
</evidence>
<dbReference type="GO" id="GO:0009252">
    <property type="term" value="P:peptidoglycan biosynthetic process"/>
    <property type="evidence" value="ECO:0007669"/>
    <property type="project" value="UniProtKB-KW"/>
</dbReference>
<name>A0A1H1B721_9LACT</name>
<dbReference type="GO" id="GO:0009002">
    <property type="term" value="F:serine-type D-Ala-D-Ala carboxypeptidase activity"/>
    <property type="evidence" value="ECO:0007669"/>
    <property type="project" value="UniProtKB-EC"/>
</dbReference>
<reference evidence="21" key="1">
    <citation type="submission" date="2016-10" db="EMBL/GenBank/DDBJ databases">
        <authorList>
            <person name="Varghese N."/>
            <person name="Submissions S."/>
        </authorList>
    </citation>
    <scope>NUCLEOTIDE SEQUENCE [LARGE SCALE GENOMIC DNA]</scope>
    <source>
        <strain evidence="21">MPL-11</strain>
    </source>
</reference>
<dbReference type="InterPro" id="IPR001460">
    <property type="entry name" value="PCN-bd_Tpept"/>
</dbReference>
<keyword evidence="10 17" id="KW-1133">Transmembrane helix</keyword>
<evidence type="ECO:0000256" key="11">
    <source>
        <dbReference type="ARBA" id="ARBA00023136"/>
    </source>
</evidence>
<organism evidence="20 21">
    <name type="scientific">Carnobacterium viridans</name>
    <dbReference type="NCBI Taxonomy" id="174587"/>
    <lineage>
        <taxon>Bacteria</taxon>
        <taxon>Bacillati</taxon>
        <taxon>Bacillota</taxon>
        <taxon>Bacilli</taxon>
        <taxon>Lactobacillales</taxon>
        <taxon>Carnobacteriaceae</taxon>
        <taxon>Carnobacterium</taxon>
    </lineage>
</organism>
<evidence type="ECO:0000256" key="6">
    <source>
        <dbReference type="ARBA" id="ARBA00022692"/>
    </source>
</evidence>
<evidence type="ECO:0000313" key="20">
    <source>
        <dbReference type="EMBL" id="SDQ47747.1"/>
    </source>
</evidence>
<evidence type="ECO:0000256" key="7">
    <source>
        <dbReference type="ARBA" id="ARBA00022801"/>
    </source>
</evidence>
<keyword evidence="21" id="KW-1185">Reference proteome</keyword>
<evidence type="ECO:0000256" key="5">
    <source>
        <dbReference type="ARBA" id="ARBA00022679"/>
    </source>
</evidence>
<dbReference type="InterPro" id="IPR001264">
    <property type="entry name" value="Glyco_trans_51"/>
</dbReference>
<comment type="catalytic activity">
    <reaction evidence="14">
        <text>Preferential cleavage: (Ac)2-L-Lys-D-Ala-|-D-Ala. Also transpeptidation of peptidyl-alanyl moieties that are N-acyl substituents of D-alanine.</text>
        <dbReference type="EC" id="3.4.16.4"/>
    </reaction>
</comment>
<evidence type="ECO:0000259" key="18">
    <source>
        <dbReference type="Pfam" id="PF00905"/>
    </source>
</evidence>
<dbReference type="Gene3D" id="3.40.50.12800">
    <property type="match status" value="1"/>
</dbReference>
<proteinExistence type="predicted"/>
<dbReference type="GO" id="GO:0030288">
    <property type="term" value="C:outer membrane-bounded periplasmic space"/>
    <property type="evidence" value="ECO:0007669"/>
    <property type="project" value="TreeGrafter"/>
</dbReference>
<evidence type="ECO:0000256" key="4">
    <source>
        <dbReference type="ARBA" id="ARBA00022676"/>
    </source>
</evidence>
<feature type="transmembrane region" description="Helical" evidence="17">
    <location>
        <begin position="93"/>
        <end position="118"/>
    </location>
</feature>
<dbReference type="EMBL" id="FNJW01000008">
    <property type="protein sequence ID" value="SDQ47747.1"/>
    <property type="molecule type" value="Genomic_DNA"/>
</dbReference>
<evidence type="ECO:0000256" key="3">
    <source>
        <dbReference type="ARBA" id="ARBA00022670"/>
    </source>
</evidence>
<feature type="domain" description="Glycosyl transferase family 51" evidence="19">
    <location>
        <begin position="150"/>
        <end position="335"/>
    </location>
</feature>
<dbReference type="GO" id="GO:0008955">
    <property type="term" value="F:peptidoglycan glycosyltransferase activity"/>
    <property type="evidence" value="ECO:0007669"/>
    <property type="project" value="UniProtKB-EC"/>
</dbReference>
<dbReference type="GO" id="GO:0006508">
    <property type="term" value="P:proteolysis"/>
    <property type="evidence" value="ECO:0007669"/>
    <property type="project" value="UniProtKB-KW"/>
</dbReference>
<evidence type="ECO:0000256" key="15">
    <source>
        <dbReference type="ARBA" id="ARBA00049902"/>
    </source>
</evidence>
<evidence type="ECO:0000256" key="10">
    <source>
        <dbReference type="ARBA" id="ARBA00022989"/>
    </source>
</evidence>
<dbReference type="SUPFAM" id="SSF53955">
    <property type="entry name" value="Lysozyme-like"/>
    <property type="match status" value="1"/>
</dbReference>
<dbReference type="Gene3D" id="1.10.3810.10">
    <property type="entry name" value="Biosynthetic peptidoglycan transglycosylase-like"/>
    <property type="match status" value="1"/>
</dbReference>
<evidence type="ECO:0000256" key="12">
    <source>
        <dbReference type="ARBA" id="ARBA00023268"/>
    </source>
</evidence>
<dbReference type="InterPro" id="IPR012338">
    <property type="entry name" value="Beta-lactam/transpept-like"/>
</dbReference>
<keyword evidence="1" id="KW-1003">Cell membrane</keyword>
<dbReference type="GO" id="GO:0008360">
    <property type="term" value="P:regulation of cell shape"/>
    <property type="evidence" value="ECO:0007669"/>
    <property type="project" value="UniProtKB-KW"/>
</dbReference>
<accession>A0A1H1B721</accession>
<dbReference type="GO" id="GO:0071555">
    <property type="term" value="P:cell wall organization"/>
    <property type="evidence" value="ECO:0007669"/>
    <property type="project" value="UniProtKB-KW"/>
</dbReference>
<dbReference type="AlphaFoldDB" id="A0A1H1B721"/>
<keyword evidence="11 17" id="KW-0472">Membrane</keyword>
<dbReference type="Proteomes" id="UP000199481">
    <property type="component" value="Unassembled WGS sequence"/>
</dbReference>
<keyword evidence="9" id="KW-0573">Peptidoglycan synthesis</keyword>
<keyword evidence="3" id="KW-0645">Protease</keyword>
<keyword evidence="2" id="KW-0121">Carboxypeptidase</keyword>
<keyword evidence="4" id="KW-0328">Glycosyltransferase</keyword>
<feature type="domain" description="Penicillin-binding protein transpeptidase" evidence="18">
    <location>
        <begin position="492"/>
        <end position="766"/>
    </location>
</feature>
<dbReference type="Gene3D" id="3.40.710.10">
    <property type="entry name" value="DD-peptidase/beta-lactamase superfamily"/>
    <property type="match status" value="1"/>
</dbReference>
<feature type="compositionally biased region" description="Basic and acidic residues" evidence="16">
    <location>
        <begin position="888"/>
        <end position="945"/>
    </location>
</feature>
<dbReference type="InterPro" id="IPR050396">
    <property type="entry name" value="Glycosyltr_51/Transpeptidase"/>
</dbReference>
<feature type="compositionally biased region" description="Basic residues" evidence="16">
    <location>
        <begin position="946"/>
        <end position="958"/>
    </location>
</feature>
<gene>
    <name evidence="20" type="ORF">SAMN04487752_2458</name>
</gene>
<evidence type="ECO:0000256" key="2">
    <source>
        <dbReference type="ARBA" id="ARBA00022645"/>
    </source>
</evidence>
<comment type="catalytic activity">
    <reaction evidence="15">
        <text>[GlcNAc-(1-&gt;4)-Mur2Ac(oyl-L-Ala-gamma-D-Glu-L-Lys-D-Ala-D-Ala)](n)-di-trans,octa-cis-undecaprenyl diphosphate + beta-D-GlcNAc-(1-&gt;4)-Mur2Ac(oyl-L-Ala-gamma-D-Glu-L-Lys-D-Ala-D-Ala)-di-trans,octa-cis-undecaprenyl diphosphate = [GlcNAc-(1-&gt;4)-Mur2Ac(oyl-L-Ala-gamma-D-Glu-L-Lys-D-Ala-D-Ala)](n+1)-di-trans,octa-cis-undecaprenyl diphosphate + di-trans,octa-cis-undecaprenyl diphosphate + H(+)</text>
        <dbReference type="Rhea" id="RHEA:23708"/>
        <dbReference type="Rhea" id="RHEA-COMP:9602"/>
        <dbReference type="Rhea" id="RHEA-COMP:9603"/>
        <dbReference type="ChEBI" id="CHEBI:15378"/>
        <dbReference type="ChEBI" id="CHEBI:58405"/>
        <dbReference type="ChEBI" id="CHEBI:60033"/>
        <dbReference type="ChEBI" id="CHEBI:78435"/>
        <dbReference type="EC" id="2.4.99.28"/>
    </reaction>
</comment>
<keyword evidence="8" id="KW-0133">Cell shape</keyword>
<protein>
    <submittedName>
        <fullName evidence="20">Penicillin-binding protein</fullName>
    </submittedName>
</protein>
<dbReference type="Pfam" id="PF00905">
    <property type="entry name" value="Transpeptidase"/>
    <property type="match status" value="1"/>
</dbReference>
<evidence type="ECO:0000259" key="19">
    <source>
        <dbReference type="Pfam" id="PF00912"/>
    </source>
</evidence>
<feature type="region of interest" description="Disordered" evidence="16">
    <location>
        <begin position="888"/>
        <end position="963"/>
    </location>
</feature>
<dbReference type="PANTHER" id="PTHR32282:SF32">
    <property type="entry name" value="PENICILLIN-BINDING PROTEIN 2A"/>
    <property type="match status" value="1"/>
</dbReference>
<dbReference type="SUPFAM" id="SSF56601">
    <property type="entry name" value="beta-lactamase/transpeptidase-like"/>
    <property type="match status" value="1"/>
</dbReference>
<dbReference type="GO" id="GO:0008658">
    <property type="term" value="F:penicillin binding"/>
    <property type="evidence" value="ECO:0007669"/>
    <property type="project" value="InterPro"/>
</dbReference>
<evidence type="ECO:0000256" key="8">
    <source>
        <dbReference type="ARBA" id="ARBA00022960"/>
    </source>
</evidence>
<dbReference type="Gene3D" id="3.90.1310.40">
    <property type="match status" value="1"/>
</dbReference>
<sequence length="983" mass="108907">MSSPQNTNESSFLEKIKAFILNLVQFIKKQWISFKKTYFNRQTHSASLSKSTSKETKLTDAPKRNQAKKEDQKFTLAKFLFGFNVGYSVIKNLMITLVIVLLIGGALIGGAGAGYFAYLVSGEQIPTYEEMKADIENVSATSSMYYATGEKISDLKTDLKRSEIPLSEMSPLVQEAIIATEDEYFYKHSGVVPKAVVRALAQEVTGTSTTSGGSTLTQQLVKQQILTNEVSFKRKANEILLAFRIENFFSKEEILENYLNVSPFGRNNKGQNIAGLDEASIGIFGVNPIDLTLPQAAFLAGLPQNPIVYSPYSQIGALKEDLSAGISRKDEVLFRMYRENYITKEEYDTALTYDLTQDFLPQESDVNDSTDYVYNFVEQQARQILMEQLYTVDGYSAEDVSNDQELKDSYYNQADLNLRTKGYTISSTIDKGVYEAMNDVVAQYATPEISYDENNNPIISNTSDLGNVKVVDYVDEETGETKTLVEPVQNGAVLRDNATGRIISFIGGVDYEFTQVNHAYQSPRSPGSTIKPLLTFAPALEEGIITPASMIFESSAKVPSWENGALGVYEITNVGNVTPNKWTDVRSGLSQSSNIVTTKIYQQMKDTYNLEEKLESYMHKMGLGSDVISTEEYQGVYYALPIGGISKGTTVLDQTDGFSTLANKGNYTEGYVIDKIEDAAGEVVYQHEVKPVEVFSAETAYLTTDILRDVLDTGTAKDVKGQLNFQADIAGKTGTSDGQKDIWFIGYTPQVTLSSWIGYDNAVDTPINDLSNSGSESPSLRNKRHWARLMNAIYSANPTVLGTDQAFQKPDGVVEAKVLASTGMMPGKVKLTDGKEVTVSGATKTELFNKKFLPKTTTYDFALAASEKELGDYWNKASKSASEEAAKKAKAEADKKNEEAKKAKTEADNKKADAAKAEEEKAKAKIENEKKLQEAAKKKAEEEKSRRRKKQKKKKRMNKEKASVSDAFSLFFFSCSSICNMMW</sequence>
<keyword evidence="5" id="KW-0808">Transferase</keyword>
<keyword evidence="13" id="KW-0961">Cell wall biogenesis/degradation</keyword>
<dbReference type="InterPro" id="IPR036950">
    <property type="entry name" value="PBP_transglycosylase"/>
</dbReference>
<keyword evidence="6 17" id="KW-0812">Transmembrane</keyword>
<dbReference type="RefSeq" id="WP_244885827.1">
    <property type="nucleotide sequence ID" value="NZ_FNJW01000008.1"/>
</dbReference>
<keyword evidence="12" id="KW-0511">Multifunctional enzyme</keyword>
<keyword evidence="7" id="KW-0378">Hydrolase</keyword>
<evidence type="ECO:0000256" key="14">
    <source>
        <dbReference type="ARBA" id="ARBA00034000"/>
    </source>
</evidence>
<evidence type="ECO:0000256" key="9">
    <source>
        <dbReference type="ARBA" id="ARBA00022984"/>
    </source>
</evidence>
<evidence type="ECO:0000256" key="1">
    <source>
        <dbReference type="ARBA" id="ARBA00022475"/>
    </source>
</evidence>
<evidence type="ECO:0000256" key="13">
    <source>
        <dbReference type="ARBA" id="ARBA00023316"/>
    </source>
</evidence>
<evidence type="ECO:0000313" key="21">
    <source>
        <dbReference type="Proteomes" id="UP000199481"/>
    </source>
</evidence>